<keyword evidence="3" id="KW-1185">Reference proteome</keyword>
<feature type="compositionally biased region" description="Basic and acidic residues" evidence="1">
    <location>
        <begin position="75"/>
        <end position="104"/>
    </location>
</feature>
<protein>
    <submittedName>
        <fullName evidence="2">Uncharacterized protein</fullName>
    </submittedName>
</protein>
<evidence type="ECO:0000313" key="3">
    <source>
        <dbReference type="Proteomes" id="UP000462212"/>
    </source>
</evidence>
<evidence type="ECO:0000256" key="1">
    <source>
        <dbReference type="SAM" id="MobiDB-lite"/>
    </source>
</evidence>
<feature type="region of interest" description="Disordered" evidence="1">
    <location>
        <begin position="1"/>
        <end position="213"/>
    </location>
</feature>
<dbReference type="EMBL" id="QGMJ01000483">
    <property type="protein sequence ID" value="TVY35849.1"/>
    <property type="molecule type" value="Genomic_DNA"/>
</dbReference>
<feature type="compositionally biased region" description="Basic and acidic residues" evidence="1">
    <location>
        <begin position="38"/>
        <end position="59"/>
    </location>
</feature>
<dbReference type="AlphaFoldDB" id="A0A8H8RJE0"/>
<comment type="caution">
    <text evidence="2">The sequence shown here is derived from an EMBL/GenBank/DDBJ whole genome shotgun (WGS) entry which is preliminary data.</text>
</comment>
<feature type="compositionally biased region" description="Polar residues" evidence="1">
    <location>
        <begin position="1"/>
        <end position="13"/>
    </location>
</feature>
<accession>A0A8H8RJE0</accession>
<dbReference type="OrthoDB" id="3921745at2759"/>
<organism evidence="2 3">
    <name type="scientific">Lachnellula subtilissima</name>
    <dbReference type="NCBI Taxonomy" id="602034"/>
    <lineage>
        <taxon>Eukaryota</taxon>
        <taxon>Fungi</taxon>
        <taxon>Dikarya</taxon>
        <taxon>Ascomycota</taxon>
        <taxon>Pezizomycotina</taxon>
        <taxon>Leotiomycetes</taxon>
        <taxon>Helotiales</taxon>
        <taxon>Lachnaceae</taxon>
        <taxon>Lachnellula</taxon>
    </lineage>
</organism>
<proteinExistence type="predicted"/>
<sequence length="387" mass="44200">MTQPATNTQTSRMDINRMLNPSAGNRDSNAVPFSGAGVEDKKNHDEEKGQSGDVADRMDLSSILNPSNNNLNSTSKDKDVDPTVKDEQMSRDSSMDWNLDERKLPPPKMEMLQQPNDHVTPEDFHLRKPTPDSRRPRRSPSQSEPRGIQKRHRDLPTRSNLPQVRPNGGMNSQEVQLNTRTSPDRRRSCPSGELRASSADAGQHFKQPKPYKPPHSNKACMFLLPPLFSLASSFTTTLLMKKDTPEQIDWIRYLKEDCKHKWKELPSLFALQFPDVYGFDSRTSDQCFSSRGYRDNRRPLTDKDWNPILDENGKVTWVEALVRERSTAEGLELDYPFTLVELHPERAVQYEWVSEEHKAMARRILISPPLTGSKYPGLLSMTINNDC</sequence>
<reference evidence="2 3" key="1">
    <citation type="submission" date="2018-05" db="EMBL/GenBank/DDBJ databases">
        <title>Genome sequencing and assembly of the regulated plant pathogen Lachnellula willkommii and related sister species for the development of diagnostic species identification markers.</title>
        <authorList>
            <person name="Giroux E."/>
            <person name="Bilodeau G."/>
        </authorList>
    </citation>
    <scope>NUCLEOTIDE SEQUENCE [LARGE SCALE GENOMIC DNA]</scope>
    <source>
        <strain evidence="2 3">CBS 197.66</strain>
    </source>
</reference>
<feature type="compositionally biased region" description="Low complexity" evidence="1">
    <location>
        <begin position="60"/>
        <end position="74"/>
    </location>
</feature>
<gene>
    <name evidence="2" type="ORF">LSUB1_G006628</name>
</gene>
<dbReference type="Proteomes" id="UP000462212">
    <property type="component" value="Unassembled WGS sequence"/>
</dbReference>
<name>A0A8H8RJE0_9HELO</name>
<feature type="compositionally biased region" description="Polar residues" evidence="1">
    <location>
        <begin position="169"/>
        <end position="181"/>
    </location>
</feature>
<evidence type="ECO:0000313" key="2">
    <source>
        <dbReference type="EMBL" id="TVY35849.1"/>
    </source>
</evidence>
<feature type="compositionally biased region" description="Basic and acidic residues" evidence="1">
    <location>
        <begin position="119"/>
        <end position="134"/>
    </location>
</feature>